<gene>
    <name evidence="1" type="ORF">F3J38_25155</name>
</gene>
<keyword evidence="2" id="KW-1185">Reference proteome</keyword>
<evidence type="ECO:0000313" key="2">
    <source>
        <dbReference type="Proteomes" id="UP000780690"/>
    </source>
</evidence>
<protein>
    <submittedName>
        <fullName evidence="1">DUF4150 domain-containing protein</fullName>
    </submittedName>
</protein>
<dbReference type="Proteomes" id="UP000780690">
    <property type="component" value="Unassembled WGS sequence"/>
</dbReference>
<sequence>MFANCQRGGSDQAVSDVCKTPPPVTFVNIASGNMAVPTAPTILFAGMPAHNMSTVIPVTQGDEAGVLGGVVSNVILGPSRHLTGCTTVLLQGSPATRMTSTTIQNLNNAPGVRLVPSQTVVALLAR</sequence>
<name>A0ABX0R244_9GAMM</name>
<dbReference type="RefSeq" id="WP_167143484.1">
    <property type="nucleotide sequence ID" value="NZ_VWXD01000015.1"/>
</dbReference>
<proteinExistence type="predicted"/>
<dbReference type="Pfam" id="PF13665">
    <property type="entry name" value="Tox-PAAR-like"/>
    <property type="match status" value="1"/>
</dbReference>
<accession>A0ABX0R244</accession>
<evidence type="ECO:0000313" key="1">
    <source>
        <dbReference type="EMBL" id="NIF03298.1"/>
    </source>
</evidence>
<reference evidence="1 2" key="1">
    <citation type="journal article" date="2019" name="bioRxiv">
        <title>Bacteria contribute to plant secondary compound degradation in a generalist herbivore system.</title>
        <authorList>
            <person name="Francoeur C.B."/>
            <person name="Khadempour L."/>
            <person name="Moreira-Soto R.D."/>
            <person name="Gotting K."/>
            <person name="Book A.J."/>
            <person name="Pinto-Tomas A.A."/>
            <person name="Keefover-Ring K."/>
            <person name="Currie C.R."/>
        </authorList>
    </citation>
    <scope>NUCLEOTIDE SEQUENCE [LARGE SCALE GENOMIC DNA]</scope>
    <source>
        <strain evidence="1 2">Acro-805</strain>
    </source>
</reference>
<comment type="caution">
    <text evidence="1">The sequence shown here is derived from an EMBL/GenBank/DDBJ whole genome shotgun (WGS) entry which is preliminary data.</text>
</comment>
<organism evidence="1 2">
    <name type="scientific">Candidatus Pantoea formicae</name>
    <dbReference type="NCBI Taxonomy" id="2608355"/>
    <lineage>
        <taxon>Bacteria</taxon>
        <taxon>Pseudomonadati</taxon>
        <taxon>Pseudomonadota</taxon>
        <taxon>Gammaproteobacteria</taxon>
        <taxon>Enterobacterales</taxon>
        <taxon>Erwiniaceae</taxon>
        <taxon>Pantoea</taxon>
    </lineage>
</organism>
<dbReference type="EMBL" id="VWXD01000015">
    <property type="protein sequence ID" value="NIF03298.1"/>
    <property type="molecule type" value="Genomic_DNA"/>
</dbReference>